<dbReference type="EMBL" id="CAJNOK010040465">
    <property type="protein sequence ID" value="CAF1551296.1"/>
    <property type="molecule type" value="Genomic_DNA"/>
</dbReference>
<dbReference type="Proteomes" id="UP000677228">
    <property type="component" value="Unassembled WGS sequence"/>
</dbReference>
<evidence type="ECO:0000313" key="2">
    <source>
        <dbReference type="EMBL" id="CAF1551296.1"/>
    </source>
</evidence>
<comment type="caution">
    <text evidence="2">The sequence shown here is derived from an EMBL/GenBank/DDBJ whole genome shotgun (WGS) entry which is preliminary data.</text>
</comment>
<name>A0A8S2FT20_9BILA</name>
<feature type="compositionally biased region" description="Basic and acidic residues" evidence="1">
    <location>
        <begin position="147"/>
        <end position="157"/>
    </location>
</feature>
<evidence type="ECO:0000256" key="1">
    <source>
        <dbReference type="SAM" id="MobiDB-lite"/>
    </source>
</evidence>
<dbReference type="AlphaFoldDB" id="A0A8S2FT20"/>
<evidence type="ECO:0000313" key="4">
    <source>
        <dbReference type="Proteomes" id="UP000677228"/>
    </source>
</evidence>
<feature type="region of interest" description="Disordered" evidence="1">
    <location>
        <begin position="122"/>
        <end position="165"/>
    </location>
</feature>
<dbReference type="Proteomes" id="UP000682733">
    <property type="component" value="Unassembled WGS sequence"/>
</dbReference>
<dbReference type="EMBL" id="CAJOBA010062923">
    <property type="protein sequence ID" value="CAF4341469.1"/>
    <property type="molecule type" value="Genomic_DNA"/>
</dbReference>
<proteinExistence type="predicted"/>
<gene>
    <name evidence="2" type="ORF">OVA965_LOCUS39308</name>
    <name evidence="3" type="ORF">TMI583_LOCUS40598</name>
</gene>
<accession>A0A8S2FT20</accession>
<reference evidence="2" key="1">
    <citation type="submission" date="2021-02" db="EMBL/GenBank/DDBJ databases">
        <authorList>
            <person name="Nowell W R."/>
        </authorList>
    </citation>
    <scope>NUCLEOTIDE SEQUENCE</scope>
</reference>
<feature type="compositionally biased region" description="Polar residues" evidence="1">
    <location>
        <begin position="123"/>
        <end position="140"/>
    </location>
</feature>
<feature type="non-terminal residue" evidence="2">
    <location>
        <position position="1"/>
    </location>
</feature>
<protein>
    <submittedName>
        <fullName evidence="2">Uncharacterized protein</fullName>
    </submittedName>
</protein>
<evidence type="ECO:0000313" key="3">
    <source>
        <dbReference type="EMBL" id="CAF4341469.1"/>
    </source>
</evidence>
<organism evidence="2 4">
    <name type="scientific">Didymodactylos carnosus</name>
    <dbReference type="NCBI Taxonomy" id="1234261"/>
    <lineage>
        <taxon>Eukaryota</taxon>
        <taxon>Metazoa</taxon>
        <taxon>Spiralia</taxon>
        <taxon>Gnathifera</taxon>
        <taxon>Rotifera</taxon>
        <taxon>Eurotatoria</taxon>
        <taxon>Bdelloidea</taxon>
        <taxon>Philodinida</taxon>
        <taxon>Philodinidae</taxon>
        <taxon>Didymodactylos</taxon>
    </lineage>
</organism>
<sequence length="192" mass="21573">LSTTSQKYSFEKLETTATISNSKIETQLRSVDFLGVTSDFCETHFGYNIAQAIENQLRQLGVYEKTRTITCDGTSNVKKAFEQLDASIQRLQCLSHKFYLIVCNVKSLNDSIRAMNMEDLDADNSTFTSPNTTASNANQIDNDEEDERQHVEEERGSNNEINDSKIQTVDNENVTWAVVVIVDAEAEDSHGM</sequence>